<organism evidence="1">
    <name type="scientific">Auxenochlorella protothecoides</name>
    <name type="common">Green microalga</name>
    <name type="synonym">Chlorella protothecoides</name>
    <dbReference type="NCBI Taxonomy" id="3075"/>
    <lineage>
        <taxon>Eukaryota</taxon>
        <taxon>Viridiplantae</taxon>
        <taxon>Chlorophyta</taxon>
        <taxon>core chlorophytes</taxon>
        <taxon>Trebouxiophyceae</taxon>
        <taxon>Chlorellales</taxon>
        <taxon>Chlorellaceae</taxon>
        <taxon>Auxenochlorella</taxon>
    </lineage>
</organism>
<dbReference type="SUPFAM" id="SSF55909">
    <property type="entry name" value="Pentein"/>
    <property type="match status" value="1"/>
</dbReference>
<reference evidence="1" key="1">
    <citation type="submission" date="2015-08" db="EMBL/GenBank/DDBJ databases">
        <authorList>
            <person name="Babu N.S."/>
            <person name="Beckwith C.J."/>
            <person name="Beseler K.G."/>
            <person name="Brison A."/>
            <person name="Carone J.V."/>
            <person name="Caskin T.P."/>
            <person name="Diamond M."/>
            <person name="Durham M.E."/>
            <person name="Foxe J.M."/>
            <person name="Go M."/>
            <person name="Henderson B.A."/>
            <person name="Jones I.B."/>
            <person name="McGettigan J.A."/>
            <person name="Micheletti S.J."/>
            <person name="Nasrallah M.E."/>
            <person name="Ortiz D."/>
            <person name="Piller C.R."/>
            <person name="Privatt S.R."/>
            <person name="Schneider S.L."/>
            <person name="Sharp S."/>
            <person name="Smith T.C."/>
            <person name="Stanton J.D."/>
            <person name="Ullery H.E."/>
            <person name="Wilson R.J."/>
            <person name="Serrano M.G."/>
            <person name="Buck G."/>
            <person name="Lee V."/>
            <person name="Wang Y."/>
            <person name="Carvalho R."/>
            <person name="Voegtly L."/>
            <person name="Shi R."/>
            <person name="Duckworth R."/>
            <person name="Johnson A."/>
            <person name="Loviza R."/>
            <person name="Walstead R."/>
            <person name="Shah Z."/>
            <person name="Kiflezghi M."/>
            <person name="Wade K."/>
            <person name="Ball S.L."/>
            <person name="Bradley K.W."/>
            <person name="Asai D.J."/>
            <person name="Bowman C.A."/>
            <person name="Russell D.A."/>
            <person name="Pope W.H."/>
            <person name="Jacobs-Sera D."/>
            <person name="Hendrix R.W."/>
            <person name="Hatfull G.F."/>
        </authorList>
    </citation>
    <scope>NUCLEOTIDE SEQUENCE</scope>
</reference>
<evidence type="ECO:0008006" key="2">
    <source>
        <dbReference type="Google" id="ProtNLM"/>
    </source>
</evidence>
<dbReference type="InterPro" id="IPR014541">
    <property type="entry name" value="Amdntrnsf_FN0238"/>
</dbReference>
<dbReference type="PANTHER" id="PTHR43224">
    <property type="entry name" value="AMIDINOTRANSFERASE"/>
    <property type="match status" value="1"/>
</dbReference>
<feature type="non-terminal residue" evidence="1">
    <location>
        <position position="1"/>
    </location>
</feature>
<sequence>PQTTFCRDNLEQIGSMLSCGRRAAEVVARNPTVRGLASLPAEQVRGSSEIAETVRLSPTAPLLLRLSQRPWGATATLPASSLPADAPATVAVLRDAWAAHDQTPRPLAELIHPLSPCTAAVAASAADWHSRVLVDVYERPAAGGDHALKTVAGDLFHLLRSAGIRPLHVPDVPAVAAQAARLNCLASGARGVRQSTNEVLMVAPTAFGFNEQAAQDNTFMHTGAGAASDAGPSVTHRVVREFAGLHRELADVAGVRVNLFQHSLAHGTPDAVFPNNWFSTHAAGEGGGAAPSSLVLYPMKCPNRAAEAREDVVGVLRALGHAAEVNLAGEEGAAAGGAGRVLEGTGSLVLDRVNGVAYVALSERADAALADDWARRLGYDRVVAFSSGDGAGGAVYHTNVMMAVGTDLAVACLASVADDGERRALRQALERHHTLVDITRDQMAAMCGNVLELEDGRGLPVLAMSTRAYNAFTEEQRRTMRRHVAALHHAPIDTLEHIGGGSVRCTLGEIFRP</sequence>
<dbReference type="EMBL" id="GDKF01004271">
    <property type="protein sequence ID" value="JAT74351.1"/>
    <property type="molecule type" value="Transcribed_RNA"/>
</dbReference>
<dbReference type="Gene3D" id="3.75.10.10">
    <property type="entry name" value="L-arginine/glycine Amidinotransferase, Chain A"/>
    <property type="match status" value="1"/>
</dbReference>
<gene>
    <name evidence="1" type="ORF">g.60482</name>
</gene>
<accession>A0A1D2A5M9</accession>
<name>A0A1D2A5M9_AUXPR</name>
<evidence type="ECO:0000313" key="1">
    <source>
        <dbReference type="EMBL" id="JAT74351.1"/>
    </source>
</evidence>
<dbReference type="AlphaFoldDB" id="A0A1D2A5M9"/>
<dbReference type="PANTHER" id="PTHR43224:SF1">
    <property type="entry name" value="AMIDINOTRANSFERASE"/>
    <property type="match status" value="1"/>
</dbReference>
<proteinExistence type="predicted"/>
<protein>
    <recommendedName>
        <fullName evidence="2">Amidinotransferase</fullName>
    </recommendedName>
</protein>
<dbReference type="Pfam" id="PF19420">
    <property type="entry name" value="DDAH_eukar"/>
    <property type="match status" value="1"/>
</dbReference>